<keyword evidence="2" id="KW-0732">Signal</keyword>
<feature type="signal peptide" evidence="2">
    <location>
        <begin position="1"/>
        <end position="24"/>
    </location>
</feature>
<dbReference type="SMART" id="SM00850">
    <property type="entry name" value="LytTR"/>
    <property type="match status" value="1"/>
</dbReference>
<dbReference type="EMBL" id="REFR01000013">
    <property type="protein sequence ID" value="RMB04498.1"/>
    <property type="molecule type" value="Genomic_DNA"/>
</dbReference>
<name>A0A3M0C445_9PROT</name>
<sequence>MTHRVFCFYALFWMVLAGQHPVMAEAFLRYGDAVTICPGDAGGDNTGVPDFDAPDCRTVSMAEIDPQGRMVWVKTALMLDRIEDGKGAPLAVFISAKMSSEVYLNGTYIGRNGLPGYGKTDEAPGVMDAVFHAPQSLFRTGRNDIVLRLSSHHGYLGLSHPIHRVAIGPAGPPMAPFLRHYWPSLITFGAFVVGGLYFGITAIRGRDRGNALMLCLMSLFAAGQLLTEVSRGLVPYLYPFHDIRLILIVLFSMGFGVCVAGHALGKFMARPSREHTPVMLLGLGLAVVSVAGILQPDGFDQKAAAAMLMPILTCVPVLVFWTLKRRQGALRHLLAFMAFILITLSFPDHFLDTVFFYSVAAFLAFLFAEQALAFAREEDRRRHGEARANKLEMALEQARARTDVPQITINGAGKIDRVPADQITDCHGVGGYVEIRLADGRSLLHSASLAELEESLPATFLRVHRSHLVNTAYVRTLEREPTGTGRLMLASGISVPVSRRVMPKVRLALK</sequence>
<dbReference type="InParanoid" id="A0A3M0C445"/>
<keyword evidence="1" id="KW-1133">Transmembrane helix</keyword>
<proteinExistence type="predicted"/>
<dbReference type="AlphaFoldDB" id="A0A3M0C445"/>
<dbReference type="PANTHER" id="PTHR37299">
    <property type="entry name" value="TRANSCRIPTIONAL REGULATOR-RELATED"/>
    <property type="match status" value="1"/>
</dbReference>
<feature type="transmembrane region" description="Helical" evidence="1">
    <location>
        <begin position="306"/>
        <end position="323"/>
    </location>
</feature>
<dbReference type="InterPro" id="IPR007492">
    <property type="entry name" value="LytTR_DNA-bd_dom"/>
</dbReference>
<protein>
    <submittedName>
        <fullName evidence="4">LytTr DNA-binding domain-containing protein</fullName>
    </submittedName>
</protein>
<evidence type="ECO:0000256" key="2">
    <source>
        <dbReference type="SAM" id="SignalP"/>
    </source>
</evidence>
<feature type="transmembrane region" description="Helical" evidence="1">
    <location>
        <begin position="330"/>
        <end position="348"/>
    </location>
</feature>
<evidence type="ECO:0000259" key="3">
    <source>
        <dbReference type="PROSITE" id="PS50930"/>
    </source>
</evidence>
<keyword evidence="5" id="KW-1185">Reference proteome</keyword>
<reference evidence="4 5" key="1">
    <citation type="submission" date="2018-10" db="EMBL/GenBank/DDBJ databases">
        <title>Genomic Encyclopedia of Archaeal and Bacterial Type Strains, Phase II (KMG-II): from individual species to whole genera.</title>
        <authorList>
            <person name="Goeker M."/>
        </authorList>
    </citation>
    <scope>NUCLEOTIDE SEQUENCE [LARGE SCALE GENOMIC DNA]</scope>
    <source>
        <strain evidence="4 5">DSM 25217</strain>
    </source>
</reference>
<keyword evidence="1" id="KW-0812">Transmembrane</keyword>
<feature type="transmembrane region" description="Helical" evidence="1">
    <location>
        <begin position="181"/>
        <end position="200"/>
    </location>
</feature>
<dbReference type="Gene3D" id="2.40.50.1020">
    <property type="entry name" value="LytTr DNA-binding domain"/>
    <property type="match status" value="1"/>
</dbReference>
<dbReference type="GO" id="GO:0003677">
    <property type="term" value="F:DNA binding"/>
    <property type="evidence" value="ECO:0007669"/>
    <property type="project" value="UniProtKB-KW"/>
</dbReference>
<dbReference type="OrthoDB" id="9781059at2"/>
<dbReference type="InterPro" id="IPR046947">
    <property type="entry name" value="LytR-like"/>
</dbReference>
<organism evidence="4 5">
    <name type="scientific">Eilatimonas milleporae</name>
    <dbReference type="NCBI Taxonomy" id="911205"/>
    <lineage>
        <taxon>Bacteria</taxon>
        <taxon>Pseudomonadati</taxon>
        <taxon>Pseudomonadota</taxon>
        <taxon>Alphaproteobacteria</taxon>
        <taxon>Kordiimonadales</taxon>
        <taxon>Kordiimonadaceae</taxon>
        <taxon>Eilatimonas</taxon>
    </lineage>
</organism>
<gene>
    <name evidence="4" type="ORF">BXY39_2761</name>
</gene>
<evidence type="ECO:0000256" key="1">
    <source>
        <dbReference type="SAM" id="Phobius"/>
    </source>
</evidence>
<accession>A0A3M0C445</accession>
<feature type="chain" id="PRO_5017982876" evidence="2">
    <location>
        <begin position="25"/>
        <end position="510"/>
    </location>
</feature>
<feature type="transmembrane region" description="Helical" evidence="1">
    <location>
        <begin position="354"/>
        <end position="375"/>
    </location>
</feature>
<comment type="caution">
    <text evidence="4">The sequence shown here is derived from an EMBL/GenBank/DDBJ whole genome shotgun (WGS) entry which is preliminary data.</text>
</comment>
<feature type="domain" description="HTH LytTR-type" evidence="3">
    <location>
        <begin position="407"/>
        <end position="510"/>
    </location>
</feature>
<keyword evidence="1" id="KW-0472">Membrane</keyword>
<feature type="transmembrane region" description="Helical" evidence="1">
    <location>
        <begin position="245"/>
        <end position="265"/>
    </location>
</feature>
<evidence type="ECO:0000313" key="5">
    <source>
        <dbReference type="Proteomes" id="UP000271227"/>
    </source>
</evidence>
<dbReference type="GO" id="GO:0000156">
    <property type="term" value="F:phosphorelay response regulator activity"/>
    <property type="evidence" value="ECO:0007669"/>
    <property type="project" value="InterPro"/>
</dbReference>
<keyword evidence="4" id="KW-0238">DNA-binding</keyword>
<dbReference type="PANTHER" id="PTHR37299:SF1">
    <property type="entry name" value="STAGE 0 SPORULATION PROTEIN A HOMOLOG"/>
    <property type="match status" value="1"/>
</dbReference>
<feature type="transmembrane region" description="Helical" evidence="1">
    <location>
        <begin position="212"/>
        <end position="233"/>
    </location>
</feature>
<evidence type="ECO:0000313" key="4">
    <source>
        <dbReference type="EMBL" id="RMB04498.1"/>
    </source>
</evidence>
<feature type="transmembrane region" description="Helical" evidence="1">
    <location>
        <begin position="277"/>
        <end position="294"/>
    </location>
</feature>
<dbReference type="Proteomes" id="UP000271227">
    <property type="component" value="Unassembled WGS sequence"/>
</dbReference>
<dbReference type="PROSITE" id="PS50930">
    <property type="entry name" value="HTH_LYTTR"/>
    <property type="match status" value="1"/>
</dbReference>
<dbReference type="Pfam" id="PF04397">
    <property type="entry name" value="LytTR"/>
    <property type="match status" value="1"/>
</dbReference>